<keyword evidence="1" id="KW-0472">Membrane</keyword>
<evidence type="ECO:0008006" key="4">
    <source>
        <dbReference type="Google" id="ProtNLM"/>
    </source>
</evidence>
<gene>
    <name evidence="2" type="ORF">BO87DRAFT_121584</name>
</gene>
<sequence>MHHLSFVILVTLRDIHLPFGAGRRKFPLEGRFPTRCSRHRYALLTDTSFPVCHAHALFFSLVFVTTCVLFFSLMSVYFPWARVRPLLLFKG</sequence>
<keyword evidence="3" id="KW-1185">Reference proteome</keyword>
<evidence type="ECO:0000313" key="2">
    <source>
        <dbReference type="EMBL" id="PYH31845.1"/>
    </source>
</evidence>
<proteinExistence type="predicted"/>
<dbReference type="OrthoDB" id="10375146at2759"/>
<dbReference type="Proteomes" id="UP000247647">
    <property type="component" value="Unassembled WGS sequence"/>
</dbReference>
<dbReference type="GeneID" id="37120417"/>
<keyword evidence="1" id="KW-0812">Transmembrane</keyword>
<accession>A0A318YBU4</accession>
<name>A0A318YBU4_ASPNB</name>
<keyword evidence="1" id="KW-1133">Transmembrane helix</keyword>
<dbReference type="RefSeq" id="XP_025477323.1">
    <property type="nucleotide sequence ID" value="XM_025617961.1"/>
</dbReference>
<organism evidence="2 3">
    <name type="scientific">Aspergillus neoniger (strain CBS 115656)</name>
    <dbReference type="NCBI Taxonomy" id="1448310"/>
    <lineage>
        <taxon>Eukaryota</taxon>
        <taxon>Fungi</taxon>
        <taxon>Dikarya</taxon>
        <taxon>Ascomycota</taxon>
        <taxon>Pezizomycotina</taxon>
        <taxon>Eurotiomycetes</taxon>
        <taxon>Eurotiomycetidae</taxon>
        <taxon>Eurotiales</taxon>
        <taxon>Aspergillaceae</taxon>
        <taxon>Aspergillus</taxon>
        <taxon>Aspergillus subgen. Circumdati</taxon>
    </lineage>
</organism>
<evidence type="ECO:0000313" key="3">
    <source>
        <dbReference type="Proteomes" id="UP000247647"/>
    </source>
</evidence>
<dbReference type="EMBL" id="KZ821471">
    <property type="protein sequence ID" value="PYH31845.1"/>
    <property type="molecule type" value="Genomic_DNA"/>
</dbReference>
<protein>
    <recommendedName>
        <fullName evidence="4">Transmembrane protein</fullName>
    </recommendedName>
</protein>
<feature type="transmembrane region" description="Helical" evidence="1">
    <location>
        <begin position="56"/>
        <end position="80"/>
    </location>
</feature>
<evidence type="ECO:0000256" key="1">
    <source>
        <dbReference type="SAM" id="Phobius"/>
    </source>
</evidence>
<reference evidence="2" key="1">
    <citation type="submission" date="2016-12" db="EMBL/GenBank/DDBJ databases">
        <title>The genomes of Aspergillus section Nigri reveals drivers in fungal speciation.</title>
        <authorList>
            <consortium name="DOE Joint Genome Institute"/>
            <person name="Vesth T.C."/>
            <person name="Nybo J."/>
            <person name="Theobald S."/>
            <person name="Brandl J."/>
            <person name="Frisvad J.C."/>
            <person name="Nielsen K.F."/>
            <person name="Lyhne E.K."/>
            <person name="Kogle M.E."/>
            <person name="Kuo A."/>
            <person name="Riley R."/>
            <person name="Clum A."/>
            <person name="Nolan M."/>
            <person name="Lipzen A."/>
            <person name="Salamov A."/>
            <person name="Henrissat B."/>
            <person name="Wiebenga A."/>
            <person name="De Vries R.P."/>
            <person name="Grigoriev I.V."/>
            <person name="Mortensen U.H."/>
            <person name="Andersen M.R."/>
            <person name="Baker S.E."/>
        </authorList>
    </citation>
    <scope>NUCLEOTIDE SEQUENCE [LARGE SCALE GENOMIC DNA]</scope>
    <source>
        <strain evidence="2">CBS 115656</strain>
    </source>
</reference>
<dbReference type="AlphaFoldDB" id="A0A318YBU4"/>